<feature type="compositionally biased region" description="Basic and acidic residues" evidence="1">
    <location>
        <begin position="75"/>
        <end position="94"/>
    </location>
</feature>
<accession>A0A7W7SRY4</accession>
<evidence type="ECO:0000313" key="2">
    <source>
        <dbReference type="EMBL" id="MBB4959848.1"/>
    </source>
</evidence>
<dbReference type="RefSeq" id="WP_184535705.1">
    <property type="nucleotide sequence ID" value="NZ_JACHJW010000001.1"/>
</dbReference>
<evidence type="ECO:0000256" key="1">
    <source>
        <dbReference type="SAM" id="MobiDB-lite"/>
    </source>
</evidence>
<dbReference type="EMBL" id="JACHJW010000001">
    <property type="protein sequence ID" value="MBB4959848.1"/>
    <property type="molecule type" value="Genomic_DNA"/>
</dbReference>
<keyword evidence="3" id="KW-1185">Reference proteome</keyword>
<sequence>MTVTSRDPARHSGGSAVRRWMHWGLLLATLVGLVVMHQLAGARDPGSTSHAVSMTAAAEIAEGHCSAPDGGCQDGGREVNQDHHREHDRDDPRHGHAGQVCQFTPPAGGPVSTPVLVVTPGGVASTPMSISPRTAIGEAANGSGCGPPSLFQLSIFRI</sequence>
<feature type="region of interest" description="Disordered" evidence="1">
    <location>
        <begin position="67"/>
        <end position="106"/>
    </location>
</feature>
<gene>
    <name evidence="2" type="ORF">FHR38_003581</name>
</gene>
<dbReference type="Proteomes" id="UP000578819">
    <property type="component" value="Unassembled WGS sequence"/>
</dbReference>
<dbReference type="InterPro" id="IPR046151">
    <property type="entry name" value="DUF6153"/>
</dbReference>
<dbReference type="Pfam" id="PF19650">
    <property type="entry name" value="DUF6153"/>
    <property type="match status" value="1"/>
</dbReference>
<reference evidence="2 3" key="1">
    <citation type="submission" date="2020-08" db="EMBL/GenBank/DDBJ databases">
        <title>Sequencing the genomes of 1000 actinobacteria strains.</title>
        <authorList>
            <person name="Klenk H.-P."/>
        </authorList>
    </citation>
    <scope>NUCLEOTIDE SEQUENCE [LARGE SCALE GENOMIC DNA]</scope>
    <source>
        <strain evidence="2 3">DSM 45886</strain>
    </source>
</reference>
<proteinExistence type="predicted"/>
<dbReference type="AlphaFoldDB" id="A0A7W7SRY4"/>
<comment type="caution">
    <text evidence="2">The sequence shown here is derived from an EMBL/GenBank/DDBJ whole genome shotgun (WGS) entry which is preliminary data.</text>
</comment>
<evidence type="ECO:0000313" key="3">
    <source>
        <dbReference type="Proteomes" id="UP000578819"/>
    </source>
</evidence>
<organism evidence="2 3">
    <name type="scientific">Micromonospora polyrhachis</name>
    <dbReference type="NCBI Taxonomy" id="1282883"/>
    <lineage>
        <taxon>Bacteria</taxon>
        <taxon>Bacillati</taxon>
        <taxon>Actinomycetota</taxon>
        <taxon>Actinomycetes</taxon>
        <taxon>Micromonosporales</taxon>
        <taxon>Micromonosporaceae</taxon>
        <taxon>Micromonospora</taxon>
    </lineage>
</organism>
<name>A0A7W7SRY4_9ACTN</name>
<protein>
    <submittedName>
        <fullName evidence="2">Uncharacterized protein</fullName>
    </submittedName>
</protein>